<dbReference type="AlphaFoldDB" id="A0A073B945"/>
<keyword evidence="3" id="KW-1185">Reference proteome</keyword>
<accession>A0A073B945</accession>
<evidence type="ECO:0000313" key="3">
    <source>
        <dbReference type="Proteomes" id="UP000031419"/>
    </source>
</evidence>
<dbReference type="STRING" id="28042.GU90_10995"/>
<protein>
    <submittedName>
        <fullName evidence="2">Uncharacterized protein</fullName>
    </submittedName>
</protein>
<evidence type="ECO:0000256" key="1">
    <source>
        <dbReference type="SAM" id="MobiDB-lite"/>
    </source>
</evidence>
<dbReference type="OrthoDB" id="5196858at2"/>
<dbReference type="Proteomes" id="UP000031419">
    <property type="component" value="Unassembled WGS sequence"/>
</dbReference>
<organism evidence="2 3">
    <name type="scientific">Saccharopolyspora rectivirgula</name>
    <dbReference type="NCBI Taxonomy" id="28042"/>
    <lineage>
        <taxon>Bacteria</taxon>
        <taxon>Bacillati</taxon>
        <taxon>Actinomycetota</taxon>
        <taxon>Actinomycetes</taxon>
        <taxon>Pseudonocardiales</taxon>
        <taxon>Pseudonocardiaceae</taxon>
        <taxon>Saccharopolyspora</taxon>
    </lineage>
</organism>
<dbReference type="RefSeq" id="WP_029719584.1">
    <property type="nucleotide sequence ID" value="NZ_JAJUIW010000008.1"/>
</dbReference>
<dbReference type="EMBL" id="JNVU01000028">
    <property type="protein sequence ID" value="KEI44254.1"/>
    <property type="molecule type" value="Genomic_DNA"/>
</dbReference>
<gene>
    <name evidence="2" type="ORF">GU90_10995</name>
</gene>
<comment type="caution">
    <text evidence="2">The sequence shown here is derived from an EMBL/GenBank/DDBJ whole genome shotgun (WGS) entry which is preliminary data.</text>
</comment>
<proteinExistence type="predicted"/>
<reference evidence="2 3" key="1">
    <citation type="submission" date="2014-06" db="EMBL/GenBank/DDBJ databases">
        <title>Saccharopolyspora rectivirgula DSM-43113 Genome sequencing.</title>
        <authorList>
            <person name="Barrera C."/>
            <person name="Millon L."/>
            <person name="Rognon B."/>
            <person name="Zaugg C."/>
            <person name="Monod M."/>
        </authorList>
    </citation>
    <scope>NUCLEOTIDE SEQUENCE [LARGE SCALE GENOMIC DNA]</scope>
    <source>
        <strain evidence="2 3">DSM 43113</strain>
    </source>
</reference>
<feature type="compositionally biased region" description="Basic and acidic residues" evidence="1">
    <location>
        <begin position="95"/>
        <end position="106"/>
    </location>
</feature>
<evidence type="ECO:0000313" key="2">
    <source>
        <dbReference type="EMBL" id="KEI44254.1"/>
    </source>
</evidence>
<sequence>MEQTRNETGHEQLLEELRQLLDALALRAEDYLRGCAGGEVDSGSGACGWCPICAAAGLLRGQRPELTGRVAEQLAGFLQALRQLLTDPSAAPQRSRPEEAAEERTAPTKVQHIAVRRVNGQVLNDRVEAL</sequence>
<name>A0A073B945_9PSEU</name>
<feature type="region of interest" description="Disordered" evidence="1">
    <location>
        <begin position="87"/>
        <end position="109"/>
    </location>
</feature>
<dbReference type="eggNOG" id="ENOG502ZDG3">
    <property type="taxonomic scope" value="Bacteria"/>
</dbReference>